<gene>
    <name evidence="1" type="ORF">H9847_04140</name>
</gene>
<reference evidence="1" key="1">
    <citation type="journal article" date="2021" name="PeerJ">
        <title>Extensive microbial diversity within the chicken gut microbiome revealed by metagenomics and culture.</title>
        <authorList>
            <person name="Gilroy R."/>
            <person name="Ravi A."/>
            <person name="Getino M."/>
            <person name="Pursley I."/>
            <person name="Horton D.L."/>
            <person name="Alikhan N.F."/>
            <person name="Baker D."/>
            <person name="Gharbi K."/>
            <person name="Hall N."/>
            <person name="Watson M."/>
            <person name="Adriaenssens E.M."/>
            <person name="Foster-Nyarko E."/>
            <person name="Jarju S."/>
            <person name="Secka A."/>
            <person name="Antonio M."/>
            <person name="Oren A."/>
            <person name="Chaudhuri R.R."/>
            <person name="La Ragione R."/>
            <person name="Hildebrand F."/>
            <person name="Pallen M.J."/>
        </authorList>
    </citation>
    <scope>NUCLEOTIDE SEQUENCE</scope>
    <source>
        <strain evidence="1">378</strain>
    </source>
</reference>
<keyword evidence="1" id="KW-0328">Glycosyltransferase</keyword>
<sequence length="429" mass="47986">MPKILWMSPFSLHDTASGAAVNCHIMLRELKQRGFTIRVCSALIFDAPRGAVSTFGDLATFLQQEQRPQWEFDDQGIHYLYTRCASSDERLMSMGEAQTFYQSFCQQLDEFAPDIVMGYGLSPMPQLCFYEAHQRGISTVYCLTNGDGGRFHYPHIDLIITDSQATEELYAQRDKLNIRGQGVYWQPQNFLVCEHHPTYVTLVNPSDAKGVAIFAKLAYIFKSIKPEVKFLAINTRDPFPEAVKKLHVKGYPQQHPYSAADFPNVFTVEPQADMRPVYEHTAVLLAPSLWYESWGRVASEAVYNGIPVLYSSSGGLPEAAAGGGICIDAPEHCRQDYNSLPDDEEIKPWVEGLLQLLDSSPEAQEHRAQMLERALLKVKNIAATEHVLAALTPLVLKTQSLRWQVNTDAEALAAELNALPDAALPEVSF</sequence>
<accession>A0A948WYR1</accession>
<dbReference type="AlphaFoldDB" id="A0A948WYR1"/>
<dbReference type="EC" id="2.4.-.-" evidence="1"/>
<proteinExistence type="predicted"/>
<dbReference type="GO" id="GO:0016757">
    <property type="term" value="F:glycosyltransferase activity"/>
    <property type="evidence" value="ECO:0007669"/>
    <property type="project" value="UniProtKB-KW"/>
</dbReference>
<protein>
    <submittedName>
        <fullName evidence="1">Glycosyltransferase</fullName>
        <ecNumber evidence="1">2.4.-.-</ecNumber>
    </submittedName>
</protein>
<dbReference type="SUPFAM" id="SSF53756">
    <property type="entry name" value="UDP-Glycosyltransferase/glycogen phosphorylase"/>
    <property type="match status" value="1"/>
</dbReference>
<comment type="caution">
    <text evidence="1">The sequence shown here is derived from an EMBL/GenBank/DDBJ whole genome shotgun (WGS) entry which is preliminary data.</text>
</comment>
<organism evidence="1 2">
    <name type="scientific">Candidatus Anaerobiospirillum pullicola</name>
    <dbReference type="NCBI Taxonomy" id="2838451"/>
    <lineage>
        <taxon>Bacteria</taxon>
        <taxon>Pseudomonadati</taxon>
        <taxon>Pseudomonadota</taxon>
        <taxon>Gammaproteobacteria</taxon>
        <taxon>Aeromonadales</taxon>
        <taxon>Succinivibrionaceae</taxon>
        <taxon>Anaerobiospirillum</taxon>
    </lineage>
</organism>
<name>A0A948WYR1_9GAMM</name>
<reference evidence="1" key="2">
    <citation type="submission" date="2021-04" db="EMBL/GenBank/DDBJ databases">
        <authorList>
            <person name="Gilroy R."/>
        </authorList>
    </citation>
    <scope>NUCLEOTIDE SEQUENCE</scope>
    <source>
        <strain evidence="1">378</strain>
    </source>
</reference>
<evidence type="ECO:0000313" key="1">
    <source>
        <dbReference type="EMBL" id="MBU3844048.1"/>
    </source>
</evidence>
<dbReference type="Pfam" id="PF13692">
    <property type="entry name" value="Glyco_trans_1_4"/>
    <property type="match status" value="1"/>
</dbReference>
<evidence type="ECO:0000313" key="2">
    <source>
        <dbReference type="Proteomes" id="UP000733611"/>
    </source>
</evidence>
<dbReference type="EMBL" id="JAHLFE010000079">
    <property type="protein sequence ID" value="MBU3844048.1"/>
    <property type="molecule type" value="Genomic_DNA"/>
</dbReference>
<dbReference type="Proteomes" id="UP000733611">
    <property type="component" value="Unassembled WGS sequence"/>
</dbReference>
<keyword evidence="1" id="KW-0808">Transferase</keyword>
<dbReference type="Gene3D" id="3.40.50.2000">
    <property type="entry name" value="Glycogen Phosphorylase B"/>
    <property type="match status" value="1"/>
</dbReference>